<dbReference type="InterPro" id="IPR015939">
    <property type="entry name" value="Fum_Rdtase/Succ_DH_flav-like_C"/>
</dbReference>
<comment type="caution">
    <text evidence="16">The sequence shown here is derived from an EMBL/GenBank/DDBJ whole genome shotgun (WGS) entry which is preliminary data.</text>
</comment>
<dbReference type="NCBIfam" id="TIGR00551">
    <property type="entry name" value="nadB"/>
    <property type="match status" value="1"/>
</dbReference>
<evidence type="ECO:0000256" key="3">
    <source>
        <dbReference type="ARBA" id="ARBA00008562"/>
    </source>
</evidence>
<evidence type="ECO:0000259" key="14">
    <source>
        <dbReference type="Pfam" id="PF00890"/>
    </source>
</evidence>
<dbReference type="FunFam" id="3.90.700.10:FF:000002">
    <property type="entry name" value="L-aspartate oxidase"/>
    <property type="match status" value="1"/>
</dbReference>
<evidence type="ECO:0000256" key="6">
    <source>
        <dbReference type="ARBA" id="ARBA00022630"/>
    </source>
</evidence>
<organism evidence="16 17">
    <name type="scientific">Celerinatantimonas diazotrophica</name>
    <dbReference type="NCBI Taxonomy" id="412034"/>
    <lineage>
        <taxon>Bacteria</taxon>
        <taxon>Pseudomonadati</taxon>
        <taxon>Pseudomonadota</taxon>
        <taxon>Gammaproteobacteria</taxon>
        <taxon>Celerinatantimonadaceae</taxon>
        <taxon>Celerinatantimonas</taxon>
    </lineage>
</organism>
<reference evidence="16 17" key="1">
    <citation type="submission" date="2019-03" db="EMBL/GenBank/DDBJ databases">
        <title>Genomic Encyclopedia of Type Strains, Phase IV (KMG-IV): sequencing the most valuable type-strain genomes for metagenomic binning, comparative biology and taxonomic classification.</title>
        <authorList>
            <person name="Goeker M."/>
        </authorList>
    </citation>
    <scope>NUCLEOTIDE SEQUENCE [LARGE SCALE GENOMIC DNA]</scope>
    <source>
        <strain evidence="16 17">DSM 18577</strain>
    </source>
</reference>
<dbReference type="PANTHER" id="PTHR42716:SF2">
    <property type="entry name" value="L-ASPARTATE OXIDASE, CHLOROPLASTIC"/>
    <property type="match status" value="1"/>
</dbReference>
<evidence type="ECO:0000256" key="11">
    <source>
        <dbReference type="NCBIfam" id="TIGR00551"/>
    </source>
</evidence>
<dbReference type="EC" id="1.4.3.16" evidence="4 11"/>
<protein>
    <recommendedName>
        <fullName evidence="5 11">L-aspartate oxidase</fullName>
        <ecNumber evidence="4 11">1.4.3.16</ecNumber>
    </recommendedName>
</protein>
<dbReference type="InterPro" id="IPR037099">
    <property type="entry name" value="Fum_R/Succ_DH_flav-like_C_sf"/>
</dbReference>
<evidence type="ECO:0000256" key="12">
    <source>
        <dbReference type="RuleBase" id="RU362049"/>
    </source>
</evidence>
<evidence type="ECO:0000256" key="1">
    <source>
        <dbReference type="ARBA" id="ARBA00001974"/>
    </source>
</evidence>
<dbReference type="Gene3D" id="3.90.700.10">
    <property type="entry name" value="Succinate dehydrogenase/fumarate reductase flavoprotein, catalytic domain"/>
    <property type="match status" value="1"/>
</dbReference>
<keyword evidence="9 12" id="KW-0560">Oxidoreductase</keyword>
<dbReference type="InterPro" id="IPR027477">
    <property type="entry name" value="Succ_DH/fumarate_Rdtase_cat_sf"/>
</dbReference>
<dbReference type="GO" id="GO:0008734">
    <property type="term" value="F:L-aspartate oxidase activity"/>
    <property type="evidence" value="ECO:0007669"/>
    <property type="project" value="UniProtKB-UniRule"/>
</dbReference>
<evidence type="ECO:0000256" key="5">
    <source>
        <dbReference type="ARBA" id="ARBA00021901"/>
    </source>
</evidence>
<keyword evidence="7 12" id="KW-0662">Pyridine nucleotide biosynthesis</keyword>
<dbReference type="InterPro" id="IPR005288">
    <property type="entry name" value="NadB"/>
</dbReference>
<dbReference type="Proteomes" id="UP000295565">
    <property type="component" value="Unassembled WGS sequence"/>
</dbReference>
<keyword evidence="6 12" id="KW-0285">Flavoprotein</keyword>
<comment type="similarity">
    <text evidence="3 12">Belongs to the FAD-dependent oxidoreductase 2 family. NadB subfamily.</text>
</comment>
<evidence type="ECO:0000256" key="9">
    <source>
        <dbReference type="ARBA" id="ARBA00023002"/>
    </source>
</evidence>
<evidence type="ECO:0000259" key="15">
    <source>
        <dbReference type="Pfam" id="PF02910"/>
    </source>
</evidence>
<name>A0A4R1J867_9GAMM</name>
<dbReference type="SUPFAM" id="SSF56425">
    <property type="entry name" value="Succinate dehydrogenase/fumarate reductase flavoprotein, catalytic domain"/>
    <property type="match status" value="1"/>
</dbReference>
<feature type="chain" id="PRO_5020325596" description="L-aspartate oxidase" evidence="13">
    <location>
        <begin position="36"/>
        <end position="540"/>
    </location>
</feature>
<dbReference type="InterPro" id="IPR003953">
    <property type="entry name" value="FAD-dep_OxRdtase_2_FAD-bd"/>
</dbReference>
<dbReference type="NCBIfam" id="NF005978">
    <property type="entry name" value="PRK08071.1"/>
    <property type="match status" value="1"/>
</dbReference>
<evidence type="ECO:0000256" key="7">
    <source>
        <dbReference type="ARBA" id="ARBA00022642"/>
    </source>
</evidence>
<proteinExistence type="inferred from homology"/>
<evidence type="ECO:0000256" key="8">
    <source>
        <dbReference type="ARBA" id="ARBA00022827"/>
    </source>
</evidence>
<dbReference type="EMBL" id="SMGD01000017">
    <property type="protein sequence ID" value="TCK46738.1"/>
    <property type="molecule type" value="Genomic_DNA"/>
</dbReference>
<feature type="signal peptide" evidence="13">
    <location>
        <begin position="1"/>
        <end position="35"/>
    </location>
</feature>
<keyword evidence="17" id="KW-1185">Reference proteome</keyword>
<accession>A0A4R1J867</accession>
<evidence type="ECO:0000313" key="17">
    <source>
        <dbReference type="Proteomes" id="UP000295565"/>
    </source>
</evidence>
<evidence type="ECO:0000256" key="13">
    <source>
        <dbReference type="SAM" id="SignalP"/>
    </source>
</evidence>
<comment type="function">
    <text evidence="12">Catalyzes the oxidation of L-aspartate to iminoaspartate.</text>
</comment>
<feature type="domain" description="FAD-dependent oxidoreductase 2 FAD-binding" evidence="14">
    <location>
        <begin position="19"/>
        <end position="385"/>
    </location>
</feature>
<comment type="subcellular location">
    <subcellularLocation>
        <location evidence="12">Cytoplasm</location>
    </subcellularLocation>
</comment>
<gene>
    <name evidence="16" type="ORF">EV690_3324</name>
</gene>
<evidence type="ECO:0000256" key="2">
    <source>
        <dbReference type="ARBA" id="ARBA00004950"/>
    </source>
</evidence>
<dbReference type="Pfam" id="PF00890">
    <property type="entry name" value="FAD_binding_2"/>
    <property type="match status" value="1"/>
</dbReference>
<sequence length="540" mass="58569">MTFYVSRHMYTHKIMPTRILVIGAGIAALSLAAHANDDCEVIILTKTTPADSNSMLAQGGIASAYLPDDSVQQHLQDTLEAGAGHNDAIASEAIIREGKAIVLNLLKHGCPFDRSPSQQPYLGKEGAHSQNRIFHAGGDQTGRILVQYLIQQLPKNIQFIESAQVLELIKSADHQRCIGVVYKNSLGELISIKADAVVLATGGCGQLYPVTTNNKTLTGDGLMMAYRAGVKLVDLEFIQFHPTLLINHHRVFGLVSEAVRGQGAILEDEHGRAVMAGIHPMADLAPRDVVARALQREALNGHQIYLNIRPVQHFRDHFPTISKLCDQAQVNLDEGKIPVAPGMHFLMGGIAVDDNAQSSLPGLYAIGEVACTGLHGANRLASNSLLEGLVTGKRVAMALGTCQIANSPTAELSPSLQIEVPNLSLPTLQNWLNEALAIERNAAGLIALSKKLEQLHCQITHYADASPEQIEIANAYALAKLMTQSALLRDESRGSHYRTDSPQRCDKWQGQQIVHQRGRISIVENPRILNSCTTSNFAHC</sequence>
<dbReference type="AlphaFoldDB" id="A0A4R1J867"/>
<comment type="pathway">
    <text evidence="2 12">Cofactor biosynthesis; NAD(+) biosynthesis; iminoaspartate from L-aspartate (oxidase route): step 1/1.</text>
</comment>
<dbReference type="GO" id="GO:0034628">
    <property type="term" value="P:'de novo' NAD+ biosynthetic process from L-aspartate"/>
    <property type="evidence" value="ECO:0007669"/>
    <property type="project" value="TreeGrafter"/>
</dbReference>
<evidence type="ECO:0000256" key="4">
    <source>
        <dbReference type="ARBA" id="ARBA00012173"/>
    </source>
</evidence>
<keyword evidence="8 12" id="KW-0274">FAD</keyword>
<evidence type="ECO:0000313" key="16">
    <source>
        <dbReference type="EMBL" id="TCK46738.1"/>
    </source>
</evidence>
<evidence type="ECO:0000256" key="10">
    <source>
        <dbReference type="ARBA" id="ARBA00048305"/>
    </source>
</evidence>
<dbReference type="SUPFAM" id="SSF46977">
    <property type="entry name" value="Succinate dehydrogenase/fumarate reductase flavoprotein C-terminal domain"/>
    <property type="match status" value="1"/>
</dbReference>
<dbReference type="GO" id="GO:0005737">
    <property type="term" value="C:cytoplasm"/>
    <property type="evidence" value="ECO:0007669"/>
    <property type="project" value="UniProtKB-SubCell"/>
</dbReference>
<dbReference type="Pfam" id="PF02910">
    <property type="entry name" value="Succ_DH_flav_C"/>
    <property type="match status" value="1"/>
</dbReference>
<dbReference type="Gene3D" id="3.50.50.60">
    <property type="entry name" value="FAD/NAD(P)-binding domain"/>
    <property type="match status" value="1"/>
</dbReference>
<dbReference type="PANTHER" id="PTHR42716">
    <property type="entry name" value="L-ASPARTATE OXIDASE"/>
    <property type="match status" value="1"/>
</dbReference>
<dbReference type="Gene3D" id="1.20.58.100">
    <property type="entry name" value="Fumarate reductase/succinate dehydrogenase flavoprotein-like, C-terminal domain"/>
    <property type="match status" value="1"/>
</dbReference>
<comment type="catalytic activity">
    <reaction evidence="10">
        <text>L-aspartate + O2 = iminosuccinate + H2O2</text>
        <dbReference type="Rhea" id="RHEA:25876"/>
        <dbReference type="ChEBI" id="CHEBI:15379"/>
        <dbReference type="ChEBI" id="CHEBI:16240"/>
        <dbReference type="ChEBI" id="CHEBI:29991"/>
        <dbReference type="ChEBI" id="CHEBI:77875"/>
        <dbReference type="EC" id="1.4.3.16"/>
    </reaction>
    <physiologicalReaction direction="left-to-right" evidence="10">
        <dbReference type="Rhea" id="RHEA:25877"/>
    </physiologicalReaction>
</comment>
<dbReference type="PRINTS" id="PR00368">
    <property type="entry name" value="FADPNR"/>
</dbReference>
<comment type="cofactor">
    <cofactor evidence="1 12">
        <name>FAD</name>
        <dbReference type="ChEBI" id="CHEBI:57692"/>
    </cofactor>
</comment>
<feature type="domain" description="Fumarate reductase/succinate dehydrogenase flavoprotein-like C-terminal" evidence="15">
    <location>
        <begin position="428"/>
        <end position="515"/>
    </location>
</feature>
<dbReference type="InterPro" id="IPR036188">
    <property type="entry name" value="FAD/NAD-bd_sf"/>
</dbReference>
<dbReference type="UniPathway" id="UPA00253">
    <property type="reaction ID" value="UER00326"/>
</dbReference>
<keyword evidence="13" id="KW-0732">Signal</keyword>
<dbReference type="SUPFAM" id="SSF51905">
    <property type="entry name" value="FAD/NAD(P)-binding domain"/>
    <property type="match status" value="1"/>
</dbReference>